<dbReference type="EMBL" id="ABCA03000053">
    <property type="protein sequence ID" value="EDR99854.1"/>
    <property type="molecule type" value="Genomic_DNA"/>
</dbReference>
<dbReference type="CDD" id="cd00156">
    <property type="entry name" value="REC"/>
    <property type="match status" value="1"/>
</dbReference>
<evidence type="ECO:0000256" key="3">
    <source>
        <dbReference type="PROSITE-ProRule" id="PRU00169"/>
    </source>
</evidence>
<dbReference type="Gene3D" id="3.40.50.2300">
    <property type="match status" value="1"/>
</dbReference>
<sequence length="246" mass="27669">MGQNMGGCVFMRLAAVDNDAPEAEKLTDGIRKSAEDIEIYRYKSGDEFIGVWEKDKFDIVILDIPVGDKNGMDIARAVRQSDKDVRIVLASHSSEFACESYEVDASYYLRKPYCEEQINIMLERLELDRYRSRLITLPQGEEIKLSNILYAKNCGQTVRFHLKGNAVREAQIGFDKVNGLLDGKFGFCRLSDNITVNFAGVASCKDDIIAFTDKTTLAVPKRRAKEISAAYTAYCFEKLRKDGSGL</sequence>
<keyword evidence="3" id="KW-0597">Phosphoprotein</keyword>
<name>B0MQT7_9FIRM</name>
<dbReference type="Gene3D" id="2.40.50.1020">
    <property type="entry name" value="LytTr DNA-binding domain"/>
    <property type="match status" value="1"/>
</dbReference>
<comment type="function">
    <text evidence="2">May play the central regulatory role in sporulation. It may be an element of the effector pathway responsible for the activation of sporulation genes in response to nutritional stress. Spo0A may act in concert with spo0H (a sigma factor) to control the expression of some genes that are critical to the sporulation process.</text>
</comment>
<dbReference type="AlphaFoldDB" id="B0MQT7"/>
<evidence type="ECO:0000259" key="4">
    <source>
        <dbReference type="PROSITE" id="PS50110"/>
    </source>
</evidence>
<gene>
    <name evidence="5" type="ORF">EUBSIR_02204</name>
</gene>
<proteinExistence type="predicted"/>
<dbReference type="SUPFAM" id="SSF52172">
    <property type="entry name" value="CheY-like"/>
    <property type="match status" value="1"/>
</dbReference>
<dbReference type="InterPro" id="IPR011006">
    <property type="entry name" value="CheY-like_superfamily"/>
</dbReference>
<keyword evidence="6" id="KW-1185">Reference proteome</keyword>
<evidence type="ECO:0000313" key="6">
    <source>
        <dbReference type="Proteomes" id="UP000005326"/>
    </source>
</evidence>
<dbReference type="Pfam" id="PF00072">
    <property type="entry name" value="Response_reg"/>
    <property type="match status" value="1"/>
</dbReference>
<feature type="domain" description="Response regulatory" evidence="4">
    <location>
        <begin position="12"/>
        <end position="126"/>
    </location>
</feature>
<reference evidence="5" key="1">
    <citation type="submission" date="2007-10" db="EMBL/GenBank/DDBJ databases">
        <authorList>
            <person name="Fulton L."/>
            <person name="Clifton S."/>
            <person name="Fulton B."/>
            <person name="Xu J."/>
            <person name="Minx P."/>
            <person name="Pepin K.H."/>
            <person name="Johnson M."/>
            <person name="Thiruvilangam P."/>
            <person name="Bhonagiri V."/>
            <person name="Nash W.E."/>
            <person name="Mardis E.R."/>
            <person name="Wilson R.K."/>
        </authorList>
    </citation>
    <scope>NUCLEOTIDE SEQUENCE [LARGE SCALE GENOMIC DNA]</scope>
    <source>
        <strain evidence="5">DSM 15702</strain>
    </source>
</reference>
<dbReference type="InterPro" id="IPR001789">
    <property type="entry name" value="Sig_transdc_resp-reg_receiver"/>
</dbReference>
<dbReference type="Proteomes" id="UP000005326">
    <property type="component" value="Unassembled WGS sequence"/>
</dbReference>
<accession>B0MQT7</accession>
<evidence type="ECO:0000256" key="1">
    <source>
        <dbReference type="ARBA" id="ARBA00018672"/>
    </source>
</evidence>
<dbReference type="GO" id="GO:0000160">
    <property type="term" value="P:phosphorelay signal transduction system"/>
    <property type="evidence" value="ECO:0007669"/>
    <property type="project" value="InterPro"/>
</dbReference>
<organism evidence="5 6">
    <name type="scientific">[Eubacterium] siraeum DSM 15702</name>
    <dbReference type="NCBI Taxonomy" id="428128"/>
    <lineage>
        <taxon>Bacteria</taxon>
        <taxon>Bacillati</taxon>
        <taxon>Bacillota</taxon>
        <taxon>Clostridia</taxon>
        <taxon>Eubacteriales</taxon>
        <taxon>Oscillospiraceae</taxon>
        <taxon>Oscillospiraceae incertae sedis</taxon>
    </lineage>
</organism>
<feature type="modified residue" description="4-aspartylphosphate" evidence="3">
    <location>
        <position position="63"/>
    </location>
</feature>
<reference evidence="5" key="2">
    <citation type="submission" date="2014-06" db="EMBL/GenBank/DDBJ databases">
        <title>Draft genome sequence of Eubacterium siraeum (DSM 15702).</title>
        <authorList>
            <person name="Sudarsanam P."/>
            <person name="Ley R."/>
            <person name="Guruge J."/>
            <person name="Turnbaugh P.J."/>
            <person name="Mahowald M."/>
            <person name="Liep D."/>
            <person name="Gordon J."/>
        </authorList>
    </citation>
    <scope>NUCLEOTIDE SEQUENCE</scope>
    <source>
        <strain evidence="5">DSM 15702</strain>
    </source>
</reference>
<dbReference type="PROSITE" id="PS50110">
    <property type="entry name" value="RESPONSE_REGULATORY"/>
    <property type="match status" value="1"/>
</dbReference>
<comment type="caution">
    <text evidence="5">The sequence shown here is derived from an EMBL/GenBank/DDBJ whole genome shotgun (WGS) entry which is preliminary data.</text>
</comment>
<evidence type="ECO:0000256" key="2">
    <source>
        <dbReference type="ARBA" id="ARBA00024867"/>
    </source>
</evidence>
<protein>
    <recommendedName>
        <fullName evidence="1">Stage 0 sporulation protein A homolog</fullName>
    </recommendedName>
</protein>
<dbReference type="SMART" id="SM00448">
    <property type="entry name" value="REC"/>
    <property type="match status" value="1"/>
</dbReference>
<evidence type="ECO:0000313" key="5">
    <source>
        <dbReference type="EMBL" id="EDR99854.1"/>
    </source>
</evidence>